<dbReference type="Proteomes" id="UP001230156">
    <property type="component" value="Unassembled WGS sequence"/>
</dbReference>
<sequence length="362" mass="38822">MHHPPSRPHRATRRLPPQAALAIELPAPIQPVPAVSAGLVEASPRLRQWLRARRVSLALSTGAGGKLITLGAGPSGLTVFEVSCDVPGALLQTDDGLHVAAHSRVWRFDDALTEGELYRGADRLCLPSQCRPTGAVGIRDLAAEESGRLLVAASAFNCIARMNSRGDLKPVWRPAFIDKIVREDRCHLTGFCLRDGAVAYVTVAAASNAKDGWREYKASGGQVIDAATHRPVVEGLALPHAPRLYRNRLWVLESGTGTLGWIDPARRRLEPFVQIPGFPRGLRFVGDHALVMTSRRRDAAGEGAAGIHWVNMKTGSIDHRLILGESATEAIDVAIIPGETVPRLAGLSLADSGLETPGRIAV</sequence>
<keyword evidence="3" id="KW-1185">Reference proteome</keyword>
<gene>
    <name evidence="2" type="ORF">Q8A70_05235</name>
</gene>
<dbReference type="EMBL" id="JAUYVI010000002">
    <property type="protein sequence ID" value="MDQ7247055.1"/>
    <property type="molecule type" value="Genomic_DNA"/>
</dbReference>
<organism evidence="2 3">
    <name type="scientific">Dongia sedimenti</name>
    <dbReference type="NCBI Taxonomy" id="3064282"/>
    <lineage>
        <taxon>Bacteria</taxon>
        <taxon>Pseudomonadati</taxon>
        <taxon>Pseudomonadota</taxon>
        <taxon>Alphaproteobacteria</taxon>
        <taxon>Rhodospirillales</taxon>
        <taxon>Dongiaceae</taxon>
        <taxon>Dongia</taxon>
    </lineage>
</organism>
<comment type="caution">
    <text evidence="2">The sequence shown here is derived from an EMBL/GenBank/DDBJ whole genome shotgun (WGS) entry which is preliminary data.</text>
</comment>
<reference evidence="3" key="1">
    <citation type="submission" date="2023-08" db="EMBL/GenBank/DDBJ databases">
        <title>Rhodospirillaceae gen. nov., a novel taxon isolated from the Yangtze River Yuezi River estuary sludge.</title>
        <authorList>
            <person name="Ruan L."/>
        </authorList>
    </citation>
    <scope>NUCLEOTIDE SEQUENCE [LARGE SCALE GENOMIC DNA]</scope>
    <source>
        <strain evidence="3">R-7</strain>
    </source>
</reference>
<dbReference type="Pfam" id="PF16261">
    <property type="entry name" value="DUF4915"/>
    <property type="match status" value="1"/>
</dbReference>
<dbReference type="RefSeq" id="WP_379954465.1">
    <property type="nucleotide sequence ID" value="NZ_JAUYVI010000002.1"/>
</dbReference>
<dbReference type="SUPFAM" id="SSF63825">
    <property type="entry name" value="YWTD domain"/>
    <property type="match status" value="1"/>
</dbReference>
<proteinExistence type="predicted"/>
<feature type="domain" description="Conserved hypothetical protein CHP03032" evidence="1">
    <location>
        <begin position="46"/>
        <end position="343"/>
    </location>
</feature>
<name>A0ABU0YH59_9PROT</name>
<evidence type="ECO:0000313" key="3">
    <source>
        <dbReference type="Proteomes" id="UP001230156"/>
    </source>
</evidence>
<evidence type="ECO:0000313" key="2">
    <source>
        <dbReference type="EMBL" id="MDQ7247055.1"/>
    </source>
</evidence>
<accession>A0ABU0YH59</accession>
<dbReference type="InterPro" id="IPR017481">
    <property type="entry name" value="CHP03032"/>
</dbReference>
<evidence type="ECO:0000259" key="1">
    <source>
        <dbReference type="Pfam" id="PF16261"/>
    </source>
</evidence>
<dbReference type="NCBIfam" id="TIGR03032">
    <property type="entry name" value="TIGR03032 family protein"/>
    <property type="match status" value="1"/>
</dbReference>
<protein>
    <submittedName>
        <fullName evidence="2">TIGR03032 family protein</fullName>
    </submittedName>
</protein>